<sequence>MYLSKYTNQRCSTMSKKLSRHKSVTIILVWIVVVQGRQSSYHSRQPRNSFSALQMSNSSFGPSFLVVLLGLCIGVFFSLFHLVASFKGEM</sequence>
<keyword evidence="1" id="KW-0812">Transmembrane</keyword>
<dbReference type="EnsemblPlants" id="Kaladp0090s0024.1.v1.1">
    <property type="protein sequence ID" value="Kaladp0090s0024.1.v1.1.CDS.1"/>
    <property type="gene ID" value="Kaladp0090s0024.v1.1"/>
</dbReference>
<dbReference type="AlphaFoldDB" id="A0A7N0UWC6"/>
<proteinExistence type="predicted"/>
<name>A0A7N0UWC6_KALFE</name>
<evidence type="ECO:0000313" key="2">
    <source>
        <dbReference type="EnsemblPlants" id="Kaladp0090s0024.1.v1.1.CDS.1"/>
    </source>
</evidence>
<dbReference type="Gramene" id="Kaladp0090s0024.1.v1.1">
    <property type="protein sequence ID" value="Kaladp0090s0024.1.v1.1.CDS.1"/>
    <property type="gene ID" value="Kaladp0090s0024.v1.1"/>
</dbReference>
<accession>A0A7N0UWC6</accession>
<dbReference type="Proteomes" id="UP000594263">
    <property type="component" value="Unplaced"/>
</dbReference>
<keyword evidence="1" id="KW-1133">Transmembrane helix</keyword>
<reference evidence="2" key="1">
    <citation type="submission" date="2021-01" db="UniProtKB">
        <authorList>
            <consortium name="EnsemblPlants"/>
        </authorList>
    </citation>
    <scope>IDENTIFICATION</scope>
</reference>
<keyword evidence="3" id="KW-1185">Reference proteome</keyword>
<organism evidence="2 3">
    <name type="scientific">Kalanchoe fedtschenkoi</name>
    <name type="common">Lavender scallops</name>
    <name type="synonym">South American air plant</name>
    <dbReference type="NCBI Taxonomy" id="63787"/>
    <lineage>
        <taxon>Eukaryota</taxon>
        <taxon>Viridiplantae</taxon>
        <taxon>Streptophyta</taxon>
        <taxon>Embryophyta</taxon>
        <taxon>Tracheophyta</taxon>
        <taxon>Spermatophyta</taxon>
        <taxon>Magnoliopsida</taxon>
        <taxon>eudicotyledons</taxon>
        <taxon>Gunneridae</taxon>
        <taxon>Pentapetalae</taxon>
        <taxon>Saxifragales</taxon>
        <taxon>Crassulaceae</taxon>
        <taxon>Kalanchoe</taxon>
    </lineage>
</organism>
<evidence type="ECO:0000256" key="1">
    <source>
        <dbReference type="SAM" id="Phobius"/>
    </source>
</evidence>
<protein>
    <submittedName>
        <fullName evidence="2">Uncharacterized protein</fullName>
    </submittedName>
</protein>
<evidence type="ECO:0000313" key="3">
    <source>
        <dbReference type="Proteomes" id="UP000594263"/>
    </source>
</evidence>
<keyword evidence="1" id="KW-0472">Membrane</keyword>
<feature type="transmembrane region" description="Helical" evidence="1">
    <location>
        <begin position="60"/>
        <end position="84"/>
    </location>
</feature>